<gene>
    <name evidence="1" type="ORF">FJ659_04330</name>
</gene>
<name>A0AC61TAW5_9BACI</name>
<protein>
    <submittedName>
        <fullName evidence="1">DUF11 domain-containing protein</fullName>
    </submittedName>
</protein>
<comment type="caution">
    <text evidence="1">The sequence shown here is derived from an EMBL/GenBank/DDBJ whole genome shotgun (WGS) entry which is preliminary data.</text>
</comment>
<evidence type="ECO:0000313" key="2">
    <source>
        <dbReference type="Proteomes" id="UP000317636"/>
    </source>
</evidence>
<keyword evidence="2" id="KW-1185">Reference proteome</keyword>
<proteinExistence type="predicted"/>
<organism evidence="1 2">
    <name type="scientific">Bacillus dicomae</name>
    <dbReference type="NCBI Taxonomy" id="3088378"/>
    <lineage>
        <taxon>Bacteria</taxon>
        <taxon>Bacillati</taxon>
        <taxon>Bacillota</taxon>
        <taxon>Bacilli</taxon>
        <taxon>Bacillales</taxon>
        <taxon>Bacillaceae</taxon>
        <taxon>Bacillus</taxon>
        <taxon>Bacillus cereus group</taxon>
    </lineage>
</organism>
<dbReference type="Proteomes" id="UP000317636">
    <property type="component" value="Unassembled WGS sequence"/>
</dbReference>
<evidence type="ECO:0000313" key="1">
    <source>
        <dbReference type="EMBL" id="TPV46491.1"/>
    </source>
</evidence>
<accession>A0AC61TAW5</accession>
<dbReference type="EMBL" id="VHIV01000001">
    <property type="protein sequence ID" value="TPV46491.1"/>
    <property type="molecule type" value="Genomic_DNA"/>
</dbReference>
<sequence>MPITNRFSTTTNGALAITGNTLGLSKISNQNRAGTIGAIGAFATTNTALQVTTFPAGTTLNYTQNSSTAILNIPAGSTILYAELVWGGNYLSRDQNITSVLGNPVSFTTPVSTYSITPSTVTASNQTFVSNSITFGFYTRSADVTTLIQAGGSGSYTTGAVPGLVDPIDASNGTINSAGWTLIVAYQNGTLPARNLTIYVAGNRVSAETGSADVSVSGFLTPSGGPVSGRLFLSSTEGDADLTGDQALFGPNFSSLNALSGPNNAVNNFFGSQVNNAAGNLDTTGTFGTRNQSASTGTNISAGRQGWDITSIDISPYLTNSQVSAAIRLTTNGDAYMLNTVGLQININSPNIQATKSVNKSVAAIGDVVTYTVTIPNTGLLPANNVIFIDNLPTGTSFIPGTVRVDNVPQTNANPAAGISLGTINNSASRTVSFQATIVSLPNPNPISNTANITFQYTPIAGGTTFNGLATSNSAGTQVNLADINGTKSVNKLFTDIGETLTYSIALANIGNIAATNVIYTDPIPSGTTFIPGSVTVNGVTQAGANPANGISIGSIAANSTTTVSFQVLVPSIPQTNPILNSGSTTYQYIPVPNQPAVSGTDTTNIVSTQVNNATVTMAKAVDKNFADIGDILTYTVSFTSTGNTSANNIIFTDAIPTGTTFVLNSFTIDGTTQVGANPANGVNIGSIPTGSTKNVSFQVVINTIPALNVVSNGSSASYQYTVNPSQSPVTKNISSNLVSTQINNANVTLTKSTNKQFATIGETISYTILMTNSGNTAATNVQLTDPLPNGTILTPGSVTLNGVLQNINSLIALPIGTIPGGATFTLSFQVTVINITAQNPIINNAFASYLYTVNPSLPPTAKIANSNSVTSTIRLANLQATKSVDKTFAEVGDVLTYTFALTNNGNVTANNVLLSDSIANGTSFVPNSVIVNGVTQPGATPASINIGSINANTTITASFQVLITSIPNPNPISNSASISYNFIVDPNASPVSKNTTSTTTFTQVNDANVISAKTVDKGFATVGDVLTYTVVLTNAGSVSADSPTFVDPNPDGTTFIQNTFLINGVLQNNADPNVGVPLPSIPANSSLTVSYQVNVTSLPTQNPTLNSSSTQYSFILNPGDPPTIERSLSNTVSTQINLANVVIVKQVDVTIADVGQPITYTIALANPGNTPANNVVVTDILPPGTTLIPNSIFIGGTLQLGADPSVGLQIGTIPAGGITTIVFQISANSLPSPNPVQNSAALQYSFIADPNLPAVVRNATSNIVTTQINTANIVATKLTSTNSADVGDVITYATILTNNGNIPASNVTFTDIIPVGTIFLPNTVTINGVPIANANPANGILIGTIGANSSRTVSFQVSVPTIPLPNPITNQSSTTFQYTYDASKPVVTQMVASNTVQTTINNATIAAVKSADKQFANVNDIITYTTTLTNNGNTLASNVIFTDVIPNGTSFIPNSVTVNGNTLPNTNPAGGIAIDPINPNTSATISFQIKVNSIPSPNPIPNQSNTSYQYVVNPNLPPISANVLSNLITTQINNATIVATKSVNTPTAAIGDIVTYTIAVTNTGNIPASATVLTDGLGAGASFVQNSVTIDNIPQPGLDPSLGIHLADIPPGDTVFITFQAQILAIPPSGTLTNNALVNYEYTVNPNQSPAVNSTITNTTVTPIIDATLFLNKNASTTFATIGDTITFTSSVTNTGNTTANNIVFTDTIPNGTTFVPNSFKINGVTTPNANPQNGINIGNLNAHASSTLSFQVNITTLPAPNPIPNKSSLQYSFIVDINEPPVSRTVQSNKTFTQVNTASVIATKTASSAFAAVGDTITYTTILTNSGNTTANTPVFIDILPPELSFVPDSVQINSIPQLGFRPDSGISLDSIPVGGTTTISFQAIIGSIPATNPTLNQSSTTYSIIVDPTQPPVTETATSNPTLVQINEAIIQATKSVDRLFSDIAPGNSFLTYTVLLENIGNSTATNIIFTDPIPNNTVFIEDSVRVGGVLLPGVSPANGIPIGDIIAGDFINVTFRVQVVSIPNPIFTIGPGGPNSPVVNGASIDYQFMTGPNLPLVSRNTTSNSVSTQINSGEIVAIKSVDKTFAKIGDTISYTITLSNPGNVTSQNIIFTDTLPDGTTFISGTLTNDSGPQQIGNPSNGIQIGNITPNGTAVITLNVLITNIPSINPISNFSSVQFQHIVDPSQPVITQTASSNTVTTTINSAILTTTKNADKSIISVGDTITYTSTITNTGNTTATNITFTSAIPANTTFIPNSFTINGMQQFGARPALGVTIPNIAPGATVTVTFQVNVISVPPSSSIMGNDTILYSFTVDPSAAPITTSTSTNIVTNPVLDAMITMVKSVDQTIVTLGDTITYTTILTNNGNTNATNIAFTDLIPDGTTFIPNSVTINGSTHIGLDPNTGITTGSVAPNSSISIAFQVTTTSTPVQNPIANAATASYSFIADPNAPIVSRNVTSNAAFTTINTATILSSKQVDKAFSHIGDTLTYTVTLTNNGNSSAQNVIFTDTMPSGTTFIANTFSINGVPQSGANPVNGVNIGPITAGATVNVSFQVNVTSLPTANPIVNFSSTSYQLVSPPDAETSISNPVSTQVTEAILSMTKNESVSYADIGQTAFYTTSIINVGNTDATNIIFTDVLPSGLTFVPKTLTVDGVLQPNANPNTGVLLAALPPNEIYSIVFQVTVSSTPPINPAPNTASTTYEFTVDPVNPPVSSSATSNTTLLQINNANIISTKTADLTFADVGNTITFTLNLPNTGNVTATDITVIDILDSNLSFVPNSFTVNGQTIPNANLSTGVNIGSINGGNTAIVTFQATVTTLPTLNPISNSASITYHYVVDPSQPSITTSNQSNTTTTQINSAILTAQKNSNVSTVDIGQDIIYTVTITNSGNVSATNVIFTDLIPDGTSFEPNSFTLNGTSIPNANIITGVPIGDIAPNQSVIVAFNIIADEIPPINPITNQASVNFQHIVNPANPPVSKNITSTTVSTKIQSAILNTIKIGDKAFATIGDTITYTTTITNTGNIPAKNVVFSDPLPSWTQFVTGSVVVDGTSLPSASIIDGVGINTINPNQTVTIIFQVQIVSNPTTFTPELQNLGFVNFQYNVGNALQAQPGNVETNVFVTSINSAILSAVKTASTAFANIGDTITYTILIQNSGNTNATNVNFSDLIPAGTTFVENSFAVNGSTIPGANPNNGVNIGTVSAGSSLTVTFQVIVTSTPPSNPITNVASIQFAFIVDPAAPPVTGTVTSNGASTQINNATVTTVLEANRTIVSTLDIITYTATLTNTGNFPANSVLLINGVPEGALFVPNSVTLNGISLPDASPTLGIPVGIIAPGDSATITFQFLANSIPSQGAIINQALTSYTYIVDPSQPPVTATSSSNTVSTAVVDASLSAIKNTDSLVQSTNGTITYTVVVQNNGNTTANTVTLTDLAPEGTAFIPNSVTINGVSAPGADPSVGIPLNSIAPSDIITITFQVIVQSIPSVNPISNIARIDYTFIADPTAPIISRTITSNPASTQISDANVLSLKAVNAQQATTGDILTYTITLENTGNIPATNLIFSDTIPEGTTFVDNSFTLNGTAILGANPNAGVTLPNLAANATHLISFQILINDSFSQQSMTNQSNTTYTIQPDPGQPSITETSTSNIVITNFVQAQLTITKTSNPTTVDIGGTILYISEVKNTGNVDAINIIFTDSIPAGTTFVSDSVTINGVLQPGANPENGISIGTIPPNSSKTILFQVQTNNPPTETEIANQSSATYQYVSIPTAPPVNRSATSNIVTTSLQNANIISVKQADITFVSIGQNITYTNKLQNIGTVPANNTVFIDNIPEGTIFIEDSLSINNVIQPGANPENGVILGTIQPNETVTISFQVQLTSIPPDNTVINISDTSYEYQIEPSSPIIQRRSLSNAVNTEIRTANVSAIKSANRSITRIGQIITYTVAVTNAGTVPITNTLLIDAIAAGTTFIPNSILVDGIPRPNENPITGITLDIILPNNTIIVTFQVNVVSIPSQNNINNIAVIHYEYQLDPSLPPISETTSSNTTNIQFIDVILIATKSANTVLANIDETIEYKILIQNNGSTTTNSIFFTDTIEDGTVFIPGSVIVNNTVLPAADPNIGFSIPNIVSSQATTITFQVSVTNLPAVNPTPNIANIVYDFIFNPDFAPIQKSTTSNTTFVQINDTNIVSLKTVDLTSVTIGDILTYTTTLTNTGNTDATAVVFTDNIPDGTTLTNTGNTDATAVVFTDNIPDGTAFIDGSVLVNNIPQLNANPSAGILVGTIAPNISIPVTFSVTAISLPASGRVQNQSTSRYTINGEEQISTSNITFTEVISANVVAAKTTPIQYASLQTIIPYTISITNNGNIQVKNIIVTDIIPTNTNFIENSVIVNGNARPNDNPLSGIQIDNIPPHATATILFQVRVTSIPQTNTISNTSTIEFQYTLPDRPPITETIISSAAVTEINHATLNSNKAVDLAFATVGDTLTYTITLNQTGNIAANDVVIQDMIPQGTTFIENSVIVNGETLPGVNPVSGIPIGTIIVGGDAIASFQVSVTSIPTPNELNNNAITTFNYIVNPNKAPVTNTTTTNTVTTTVQNDNVIAIKAVDFTSALPGQTLTYTITITNSGNITIEDILLVDMAPVDTTFVIGSVTINGINQPNANPENSITLGNLAPNESVIITFQVTISSSTLQSTINNDATISYTPIVGPTEPSIMINRQINTVTKQTNTVTTTVFDPMVSIEKTADKSIVVTGDTITFTLEVINHSPIPTINTSVLDIIPPGTTFIENSVTINGTPVPNIRPDTGMNIGALPADTVATITFKILVTSIPSNSTIINSATVTAAFQLTPQDPIITFIVNSNIVRIPVQFITATVVKNASVSSAYLNQFFDYTVRITNTSEISLSNVSLQDTIPAGLQFMNGTVSINGERSPLANPNIGFLVATNLEPSETIIVLFTVQVISPPVNNEFKNTANISLQLQASPTDPPITVTITSNENIVTFVPENPNETLPNLNCFFDGERFIRITPRNVRNYLWTWIWWN</sequence>
<reference evidence="1" key="1">
    <citation type="submission" date="2019-06" db="EMBL/GenBank/DDBJ databases">
        <title>Draft genome sequence of Bacillus sp. strain MHSD28.</title>
        <authorList>
            <person name="Makuwa S.C."/>
            <person name="Serepa-Dlamini M.H."/>
        </authorList>
    </citation>
    <scope>NUCLEOTIDE SEQUENCE</scope>
    <source>
        <strain evidence="1">MHSD28</strain>
    </source>
</reference>